<evidence type="ECO:0000313" key="11">
    <source>
        <dbReference type="Proteomes" id="UP001589747"/>
    </source>
</evidence>
<organism evidence="10 11">
    <name type="scientific">Paenibacillus aurantiacus</name>
    <dbReference type="NCBI Taxonomy" id="1936118"/>
    <lineage>
        <taxon>Bacteria</taxon>
        <taxon>Bacillati</taxon>
        <taxon>Bacillota</taxon>
        <taxon>Bacilli</taxon>
        <taxon>Bacillales</taxon>
        <taxon>Paenibacillaceae</taxon>
        <taxon>Paenibacillus</taxon>
    </lineage>
</organism>
<dbReference type="InterPro" id="IPR011545">
    <property type="entry name" value="DEAD/DEAH_box_helicase_dom"/>
</dbReference>
<dbReference type="CDD" id="cd00268">
    <property type="entry name" value="DEADc"/>
    <property type="match status" value="1"/>
</dbReference>
<feature type="compositionally biased region" description="Polar residues" evidence="6">
    <location>
        <begin position="402"/>
        <end position="421"/>
    </location>
</feature>
<evidence type="ECO:0000259" key="7">
    <source>
        <dbReference type="PROSITE" id="PS51192"/>
    </source>
</evidence>
<dbReference type="RefSeq" id="WP_377501306.1">
    <property type="nucleotide sequence ID" value="NZ_JBHMDO010000047.1"/>
</dbReference>
<dbReference type="SMART" id="SM00487">
    <property type="entry name" value="DEXDc"/>
    <property type="match status" value="1"/>
</dbReference>
<dbReference type="GO" id="GO:0016787">
    <property type="term" value="F:hydrolase activity"/>
    <property type="evidence" value="ECO:0007669"/>
    <property type="project" value="UniProtKB-KW"/>
</dbReference>
<accession>A0ABV5KZA8</accession>
<dbReference type="GO" id="GO:0004386">
    <property type="term" value="F:helicase activity"/>
    <property type="evidence" value="ECO:0007669"/>
    <property type="project" value="UniProtKB-KW"/>
</dbReference>
<feature type="compositionally biased region" description="Basic and acidic residues" evidence="6">
    <location>
        <begin position="488"/>
        <end position="510"/>
    </location>
</feature>
<dbReference type="InterPro" id="IPR027417">
    <property type="entry name" value="P-loop_NTPase"/>
</dbReference>
<keyword evidence="2 10" id="KW-0378">Hydrolase</keyword>
<protein>
    <submittedName>
        <fullName evidence="10">DEAD/DEAH box helicase</fullName>
        <ecNumber evidence="10">3.6.4.-</ecNumber>
    </submittedName>
</protein>
<dbReference type="PROSITE" id="PS51192">
    <property type="entry name" value="HELICASE_ATP_BIND_1"/>
    <property type="match status" value="1"/>
</dbReference>
<evidence type="ECO:0000256" key="4">
    <source>
        <dbReference type="ARBA" id="ARBA00022840"/>
    </source>
</evidence>
<evidence type="ECO:0000313" key="10">
    <source>
        <dbReference type="EMBL" id="MFB9330270.1"/>
    </source>
</evidence>
<dbReference type="Pfam" id="PF00271">
    <property type="entry name" value="Helicase_C"/>
    <property type="match status" value="1"/>
</dbReference>
<keyword evidence="4" id="KW-0067">ATP-binding</keyword>
<evidence type="ECO:0000256" key="3">
    <source>
        <dbReference type="ARBA" id="ARBA00022806"/>
    </source>
</evidence>
<dbReference type="PROSITE" id="PS51194">
    <property type="entry name" value="HELICASE_CTER"/>
    <property type="match status" value="1"/>
</dbReference>
<feature type="short sequence motif" description="Q motif" evidence="5">
    <location>
        <begin position="3"/>
        <end position="31"/>
    </location>
</feature>
<dbReference type="PROSITE" id="PS51195">
    <property type="entry name" value="Q_MOTIF"/>
    <property type="match status" value="1"/>
</dbReference>
<dbReference type="InterPro" id="IPR001650">
    <property type="entry name" value="Helicase_C-like"/>
</dbReference>
<comment type="caution">
    <text evidence="10">The sequence shown here is derived from an EMBL/GenBank/DDBJ whole genome shotgun (WGS) entry which is preliminary data.</text>
</comment>
<proteinExistence type="predicted"/>
<feature type="compositionally biased region" description="Basic and acidic residues" evidence="6">
    <location>
        <begin position="389"/>
        <end position="398"/>
    </location>
</feature>
<dbReference type="PANTHER" id="PTHR47963">
    <property type="entry name" value="DEAD-BOX ATP-DEPENDENT RNA HELICASE 47, MITOCHONDRIAL"/>
    <property type="match status" value="1"/>
</dbReference>
<dbReference type="Proteomes" id="UP001589747">
    <property type="component" value="Unassembled WGS sequence"/>
</dbReference>
<feature type="compositionally biased region" description="Polar residues" evidence="6">
    <location>
        <begin position="471"/>
        <end position="484"/>
    </location>
</feature>
<feature type="region of interest" description="Disordered" evidence="6">
    <location>
        <begin position="378"/>
        <end position="510"/>
    </location>
</feature>
<keyword evidence="11" id="KW-1185">Reference proteome</keyword>
<dbReference type="EC" id="3.6.4.-" evidence="10"/>
<keyword evidence="3 10" id="KW-0347">Helicase</keyword>
<evidence type="ECO:0000256" key="1">
    <source>
        <dbReference type="ARBA" id="ARBA00022741"/>
    </source>
</evidence>
<feature type="domain" description="DEAD-box RNA helicase Q" evidence="9">
    <location>
        <begin position="3"/>
        <end position="31"/>
    </location>
</feature>
<dbReference type="InterPro" id="IPR014014">
    <property type="entry name" value="RNA_helicase_DEAD_Q_motif"/>
</dbReference>
<feature type="domain" description="Helicase ATP-binding" evidence="7">
    <location>
        <begin position="34"/>
        <end position="204"/>
    </location>
</feature>
<dbReference type="InterPro" id="IPR014001">
    <property type="entry name" value="Helicase_ATP-bd"/>
</dbReference>
<evidence type="ECO:0000256" key="2">
    <source>
        <dbReference type="ARBA" id="ARBA00022801"/>
    </source>
</evidence>
<feature type="compositionally biased region" description="Basic and acidic residues" evidence="6">
    <location>
        <begin position="436"/>
        <end position="465"/>
    </location>
</feature>
<dbReference type="SMART" id="SM00490">
    <property type="entry name" value="HELICc"/>
    <property type="match status" value="1"/>
</dbReference>
<dbReference type="CDD" id="cd18787">
    <property type="entry name" value="SF2_C_DEAD"/>
    <property type="match status" value="1"/>
</dbReference>
<dbReference type="Gene3D" id="3.40.50.300">
    <property type="entry name" value="P-loop containing nucleotide triphosphate hydrolases"/>
    <property type="match status" value="2"/>
</dbReference>
<dbReference type="InterPro" id="IPR050547">
    <property type="entry name" value="DEAD_box_RNA_helicases"/>
</dbReference>
<evidence type="ECO:0000256" key="6">
    <source>
        <dbReference type="SAM" id="MobiDB-lite"/>
    </source>
</evidence>
<evidence type="ECO:0000259" key="8">
    <source>
        <dbReference type="PROSITE" id="PS51194"/>
    </source>
</evidence>
<evidence type="ECO:0000259" key="9">
    <source>
        <dbReference type="PROSITE" id="PS51195"/>
    </source>
</evidence>
<dbReference type="PANTHER" id="PTHR47963:SF3">
    <property type="entry name" value="DEAD-BOX ATP-DEPENDENT RNA HELICASE 47, MITOCHONDRIAL"/>
    <property type="match status" value="1"/>
</dbReference>
<reference evidence="10 11" key="1">
    <citation type="submission" date="2024-09" db="EMBL/GenBank/DDBJ databases">
        <authorList>
            <person name="Sun Q."/>
            <person name="Mori K."/>
        </authorList>
    </citation>
    <scope>NUCLEOTIDE SEQUENCE [LARGE SCALE GENOMIC DNA]</scope>
    <source>
        <strain evidence="10 11">TISTR 2452</strain>
    </source>
</reference>
<gene>
    <name evidence="10" type="ORF">ACFFSY_30365</name>
</gene>
<evidence type="ECO:0000256" key="5">
    <source>
        <dbReference type="PROSITE-ProRule" id="PRU00552"/>
    </source>
</evidence>
<dbReference type="EMBL" id="JBHMDO010000047">
    <property type="protein sequence ID" value="MFB9330270.1"/>
    <property type="molecule type" value="Genomic_DNA"/>
</dbReference>
<dbReference type="Pfam" id="PF00270">
    <property type="entry name" value="DEAD"/>
    <property type="match status" value="1"/>
</dbReference>
<keyword evidence="1" id="KW-0547">Nucleotide-binding</keyword>
<name>A0ABV5KZA8_9BACL</name>
<dbReference type="InterPro" id="IPR044742">
    <property type="entry name" value="DEAD/DEAH_RhlB"/>
</dbReference>
<dbReference type="SUPFAM" id="SSF52540">
    <property type="entry name" value="P-loop containing nucleoside triphosphate hydrolases"/>
    <property type="match status" value="1"/>
</dbReference>
<sequence>MNVIWETMGIKAELAAKLRDNGIDQPTPVQSAAIPELLAGKDVTARSQTGTGKTLAFILPALQRIEADSDALQAMVLAPTQELAMQIFRVAELYGEELSIRVQQLIGGASMQRQVEKLRQKPHLVVGTPGRIHELVQAGKLKLHQIKLLVIDEADQVFDLGSTKEVDTLLTRMDRGRQLAFFSATRPQTMEAFEQKWMNEPKTIDVTTDQKLPNQVEHYYLVCDKRDKVDTARRLIRMLNPRSALLFINDTDEIANYEAKFSYEGFAVETLYGDADKQRRAATLSRFRDGRCQILIATDVAARGLDIAGLPLVVQLDPATDAEHYVHRSGRTGRMGREGTVVTIITPQQRFIMSKFAKQLGIVLQEKQMYRGRLWDADEQPSYQSGPQREGRGREGAWRSETGASRATSGKQAGFGQQRSASGFGREAHGSGSQPRVERSANHDRTGNAERAEAVQYTRNEEGIVRKKSGPATTSAKSLPSSKPAQKAARERDRKDKGAPKWLKAKRDSQ</sequence>
<feature type="domain" description="Helicase C-terminal" evidence="8">
    <location>
        <begin position="215"/>
        <end position="380"/>
    </location>
</feature>